<evidence type="ECO:0000256" key="4">
    <source>
        <dbReference type="ARBA" id="ARBA00022692"/>
    </source>
</evidence>
<comment type="subcellular location">
    <subcellularLocation>
        <location evidence="1 9">Cell membrane</location>
        <topology evidence="1 9">Multi-pass membrane protein</topology>
    </subcellularLocation>
</comment>
<feature type="domain" description="ABC transmembrane type-1" evidence="10">
    <location>
        <begin position="260"/>
        <end position="470"/>
    </location>
</feature>
<keyword evidence="6" id="KW-0653">Protein transport</keyword>
<reference evidence="11 12" key="1">
    <citation type="submission" date="2019-02" db="EMBL/GenBank/DDBJ databases">
        <title>Genomic Encyclopedia of Type Strains, Phase IV (KMG-IV): sequencing the most valuable type-strain genomes for metagenomic binning, comparative biology and taxonomic classification.</title>
        <authorList>
            <person name="Goeker M."/>
        </authorList>
    </citation>
    <scope>NUCLEOTIDE SEQUENCE [LARGE SCALE GENOMIC DNA]</scope>
    <source>
        <strain evidence="11 12">DSM 21223</strain>
    </source>
</reference>
<dbReference type="CDD" id="cd06261">
    <property type="entry name" value="TM_PBP2"/>
    <property type="match status" value="1"/>
</dbReference>
<dbReference type="RefSeq" id="WP_130458611.1">
    <property type="nucleotide sequence ID" value="NZ_SHKM01000001.1"/>
</dbReference>
<evidence type="ECO:0000259" key="10">
    <source>
        <dbReference type="PROSITE" id="PS50928"/>
    </source>
</evidence>
<name>A0ABY0IU20_9RHOO</name>
<evidence type="ECO:0000256" key="7">
    <source>
        <dbReference type="ARBA" id="ARBA00022989"/>
    </source>
</evidence>
<feature type="transmembrane region" description="Helical" evidence="9">
    <location>
        <begin position="298"/>
        <end position="321"/>
    </location>
</feature>
<evidence type="ECO:0000256" key="8">
    <source>
        <dbReference type="ARBA" id="ARBA00023136"/>
    </source>
</evidence>
<dbReference type="Pfam" id="PF00528">
    <property type="entry name" value="BPD_transp_1"/>
    <property type="match status" value="1"/>
</dbReference>
<keyword evidence="8 9" id="KW-0472">Membrane</keyword>
<dbReference type="SUPFAM" id="SSF161098">
    <property type="entry name" value="MetI-like"/>
    <property type="match status" value="1"/>
</dbReference>
<evidence type="ECO:0000256" key="2">
    <source>
        <dbReference type="ARBA" id="ARBA00022448"/>
    </source>
</evidence>
<dbReference type="InterPro" id="IPR035906">
    <property type="entry name" value="MetI-like_sf"/>
</dbReference>
<dbReference type="PROSITE" id="PS50928">
    <property type="entry name" value="ABC_TM1"/>
    <property type="match status" value="1"/>
</dbReference>
<accession>A0ABY0IU20</accession>
<keyword evidence="2 9" id="KW-0813">Transport</keyword>
<dbReference type="Proteomes" id="UP000292136">
    <property type="component" value="Unassembled WGS sequence"/>
</dbReference>
<dbReference type="PANTHER" id="PTHR43386:SF24">
    <property type="entry name" value="OLIGOPEPTIDE TRANSPORT SYSTEM PERMEASE PROTEIN AMID"/>
    <property type="match status" value="1"/>
</dbReference>
<evidence type="ECO:0000256" key="1">
    <source>
        <dbReference type="ARBA" id="ARBA00004651"/>
    </source>
</evidence>
<dbReference type="EMBL" id="SHKM01000001">
    <property type="protein sequence ID" value="RZT90038.1"/>
    <property type="molecule type" value="Genomic_DNA"/>
</dbReference>
<organism evidence="11 12">
    <name type="scientific">Azospira oryzae</name>
    <dbReference type="NCBI Taxonomy" id="146939"/>
    <lineage>
        <taxon>Bacteria</taxon>
        <taxon>Pseudomonadati</taxon>
        <taxon>Pseudomonadota</taxon>
        <taxon>Betaproteobacteria</taxon>
        <taxon>Rhodocyclales</taxon>
        <taxon>Rhodocyclaceae</taxon>
        <taxon>Azospira</taxon>
    </lineage>
</organism>
<keyword evidence="4 9" id="KW-0812">Transmembrane</keyword>
<dbReference type="InterPro" id="IPR050366">
    <property type="entry name" value="BP-dependent_transpt_permease"/>
</dbReference>
<dbReference type="PANTHER" id="PTHR43386">
    <property type="entry name" value="OLIGOPEPTIDE TRANSPORT SYSTEM PERMEASE PROTEIN APPC"/>
    <property type="match status" value="1"/>
</dbReference>
<proteinExistence type="inferred from homology"/>
<protein>
    <submittedName>
        <fullName evidence="11">Peptide/nickel transport system permease protein</fullName>
    </submittedName>
</protein>
<feature type="transmembrane region" description="Helical" evidence="9">
    <location>
        <begin position="391"/>
        <end position="410"/>
    </location>
</feature>
<evidence type="ECO:0000256" key="6">
    <source>
        <dbReference type="ARBA" id="ARBA00022927"/>
    </source>
</evidence>
<feature type="transmembrane region" description="Helical" evidence="9">
    <location>
        <begin position="447"/>
        <end position="470"/>
    </location>
</feature>
<dbReference type="Gene3D" id="1.10.3720.10">
    <property type="entry name" value="MetI-like"/>
    <property type="match status" value="1"/>
</dbReference>
<comment type="caution">
    <text evidence="11">The sequence shown here is derived from an EMBL/GenBank/DDBJ whole genome shotgun (WGS) entry which is preliminary data.</text>
</comment>
<feature type="transmembrane region" description="Helical" evidence="9">
    <location>
        <begin position="6"/>
        <end position="29"/>
    </location>
</feature>
<evidence type="ECO:0000313" key="11">
    <source>
        <dbReference type="EMBL" id="RZT90038.1"/>
    </source>
</evidence>
<comment type="similarity">
    <text evidence="9">Belongs to the binding-protein-dependent transport system permease family.</text>
</comment>
<feature type="transmembrane region" description="Helical" evidence="9">
    <location>
        <begin position="41"/>
        <end position="63"/>
    </location>
</feature>
<evidence type="ECO:0000256" key="3">
    <source>
        <dbReference type="ARBA" id="ARBA00022475"/>
    </source>
</evidence>
<evidence type="ECO:0000256" key="9">
    <source>
        <dbReference type="RuleBase" id="RU363032"/>
    </source>
</evidence>
<sequence>MAFLPVFLWSDLVIWLLVAALGLLAWGVARTPPLGAAWGRVLHSRTGMASLAVLALFVAVGLLDSAHYRPRLADAPQNGQGSGAGAAPAYGVEVLSLLDALLTPLRTQVEKTYSAPLATRAYAKEMQEVRQPDGSLVQQRDFPRLKFGGAHLGSEESAWAGDVARRLLQGYGLAILLWAALAIFLAGRLARRRQCSFRQSWRELWRRPPTSTAPAWDALLLTLAGLFLLLTPLLALAPEYHVLGTDKVGQDVLYQILKSIRTALVIGLVTTLVTLPVGVLLGIAAGYFRGWVDDLIQYLYTTLSSIPGVLLIAAAVLMMQVVIDTHPEWFATAAERADLRLLALCFILGMTSWTGLARLLRGETLKLSQLEYIQAAQAFGVSSWRILLRHILPNVMHIVLIALVMDFSGLVLAEAVLSYVGIGVDPTMISFGTMINNARMELAREPMVWWSLAAAFVFMFILVLAANLFADVVRDAFDPRAA</sequence>
<evidence type="ECO:0000256" key="5">
    <source>
        <dbReference type="ARBA" id="ARBA00022856"/>
    </source>
</evidence>
<feature type="transmembrane region" description="Helical" evidence="9">
    <location>
        <begin position="211"/>
        <end position="237"/>
    </location>
</feature>
<feature type="transmembrane region" description="Helical" evidence="9">
    <location>
        <begin position="263"/>
        <end position="286"/>
    </location>
</feature>
<evidence type="ECO:0000313" key="12">
    <source>
        <dbReference type="Proteomes" id="UP000292136"/>
    </source>
</evidence>
<keyword evidence="12" id="KW-1185">Reference proteome</keyword>
<dbReference type="InterPro" id="IPR000515">
    <property type="entry name" value="MetI-like"/>
</dbReference>
<keyword evidence="7 9" id="KW-1133">Transmembrane helix</keyword>
<feature type="transmembrane region" description="Helical" evidence="9">
    <location>
        <begin position="171"/>
        <end position="190"/>
    </location>
</feature>
<keyword evidence="5" id="KW-0571">Peptide transport</keyword>
<feature type="transmembrane region" description="Helical" evidence="9">
    <location>
        <begin position="341"/>
        <end position="360"/>
    </location>
</feature>
<keyword evidence="3" id="KW-1003">Cell membrane</keyword>
<gene>
    <name evidence="11" type="ORF">EV678_0849</name>
</gene>